<evidence type="ECO:0000256" key="2">
    <source>
        <dbReference type="ARBA" id="ARBA00023125"/>
    </source>
</evidence>
<evidence type="ECO:0000313" key="6">
    <source>
        <dbReference type="Proteomes" id="UP000467305"/>
    </source>
</evidence>
<comment type="caution">
    <text evidence="5">The sequence shown here is derived from an EMBL/GenBank/DDBJ whole genome shotgun (WGS) entry which is preliminary data.</text>
</comment>
<dbReference type="SUPFAM" id="SSF46785">
    <property type="entry name" value="Winged helix' DNA-binding domain"/>
    <property type="match status" value="1"/>
</dbReference>
<dbReference type="PANTHER" id="PTHR33204:SF29">
    <property type="entry name" value="TRANSCRIPTIONAL REGULATOR"/>
    <property type="match status" value="1"/>
</dbReference>
<keyword evidence="1" id="KW-0805">Transcription regulation</keyword>
<evidence type="ECO:0000313" key="5">
    <source>
        <dbReference type="EMBL" id="KAB1155430.1"/>
    </source>
</evidence>
<dbReference type="AlphaFoldDB" id="A0A7J5AD30"/>
<keyword evidence="2" id="KW-0238">DNA-binding</keyword>
<dbReference type="InterPro" id="IPR036388">
    <property type="entry name" value="WH-like_DNA-bd_sf"/>
</dbReference>
<dbReference type="PANTHER" id="PTHR33204">
    <property type="entry name" value="TRANSCRIPTIONAL REGULATOR, MARR FAMILY"/>
    <property type="match status" value="1"/>
</dbReference>
<keyword evidence="6" id="KW-1185">Reference proteome</keyword>
<evidence type="ECO:0000256" key="1">
    <source>
        <dbReference type="ARBA" id="ARBA00023015"/>
    </source>
</evidence>
<dbReference type="PROSITE" id="PS51118">
    <property type="entry name" value="HTH_HXLR"/>
    <property type="match status" value="1"/>
</dbReference>
<gene>
    <name evidence="5" type="ORF">F7018_11795</name>
</gene>
<proteinExistence type="predicted"/>
<organism evidence="5 6">
    <name type="scientific">Tenacibaculum aiptasiae</name>
    <dbReference type="NCBI Taxonomy" id="426481"/>
    <lineage>
        <taxon>Bacteria</taxon>
        <taxon>Pseudomonadati</taxon>
        <taxon>Bacteroidota</taxon>
        <taxon>Flavobacteriia</taxon>
        <taxon>Flavobacteriales</taxon>
        <taxon>Flavobacteriaceae</taxon>
        <taxon>Tenacibaculum</taxon>
    </lineage>
</organism>
<reference evidence="5 6" key="1">
    <citation type="submission" date="2019-09" db="EMBL/GenBank/DDBJ databases">
        <authorList>
            <person name="Cao W.R."/>
        </authorList>
    </citation>
    <scope>NUCLEOTIDE SEQUENCE [LARGE SCALE GENOMIC DNA]</scope>
    <source>
        <strain evidence="6">a4</strain>
    </source>
</reference>
<feature type="domain" description="HTH hxlR-type" evidence="4">
    <location>
        <begin position="1"/>
        <end position="96"/>
    </location>
</feature>
<evidence type="ECO:0000259" key="4">
    <source>
        <dbReference type="PROSITE" id="PS51118"/>
    </source>
</evidence>
<dbReference type="Pfam" id="PF01638">
    <property type="entry name" value="HxlR"/>
    <property type="match status" value="1"/>
</dbReference>
<dbReference type="GO" id="GO:0003677">
    <property type="term" value="F:DNA binding"/>
    <property type="evidence" value="ECO:0007669"/>
    <property type="project" value="UniProtKB-KW"/>
</dbReference>
<dbReference type="Gene3D" id="1.10.10.10">
    <property type="entry name" value="Winged helix-like DNA-binding domain superfamily/Winged helix DNA-binding domain"/>
    <property type="match status" value="1"/>
</dbReference>
<keyword evidence="3" id="KW-0804">Transcription</keyword>
<dbReference type="InterPro" id="IPR002577">
    <property type="entry name" value="HTH_HxlR"/>
</dbReference>
<dbReference type="OrthoDB" id="9797599at2"/>
<evidence type="ECO:0000256" key="3">
    <source>
        <dbReference type="ARBA" id="ARBA00023163"/>
    </source>
</evidence>
<protein>
    <submittedName>
        <fullName evidence="5">Helix-turn-helix transcriptional regulator</fullName>
    </submittedName>
</protein>
<accession>A0A7J5AD30</accession>
<dbReference type="EMBL" id="WAAU01000024">
    <property type="protein sequence ID" value="KAB1155430.1"/>
    <property type="molecule type" value="Genomic_DNA"/>
</dbReference>
<dbReference type="Proteomes" id="UP000467305">
    <property type="component" value="Unassembled WGS sequence"/>
</dbReference>
<dbReference type="InterPro" id="IPR036390">
    <property type="entry name" value="WH_DNA-bd_sf"/>
</dbReference>
<name>A0A7J5AD30_9FLAO</name>
<sequence>MTTLRFIGKRWKPAVLWKIHDGKVRFNQLKEALPYISDKMLANTVSELEADGIIEKLIFKEVPLRVEYKLTNFGFGILPVLSEMNKWGSITKENLKP</sequence>